<dbReference type="Gene3D" id="3.30.420.340">
    <property type="entry name" value="UvrC, RNAse H endonuclease domain"/>
    <property type="match status" value="1"/>
</dbReference>
<dbReference type="Pfam" id="PF22920">
    <property type="entry name" value="UvrC_RNaseH"/>
    <property type="match status" value="1"/>
</dbReference>
<dbReference type="SMART" id="SM00278">
    <property type="entry name" value="HhH1"/>
    <property type="match status" value="2"/>
</dbReference>
<evidence type="ECO:0000256" key="8">
    <source>
        <dbReference type="ARBA" id="ARBA00059452"/>
    </source>
</evidence>
<organism evidence="17 18">
    <name type="scientific">Chitinibacter fontanus</name>
    <dbReference type="NCBI Taxonomy" id="1737446"/>
    <lineage>
        <taxon>Bacteria</taxon>
        <taxon>Pseudomonadati</taxon>
        <taxon>Pseudomonadota</taxon>
        <taxon>Betaproteobacteria</taxon>
        <taxon>Neisseriales</taxon>
        <taxon>Chitinibacteraceae</taxon>
        <taxon>Chitinibacter</taxon>
    </lineage>
</organism>
<evidence type="ECO:0000259" key="14">
    <source>
        <dbReference type="PROSITE" id="PS50151"/>
    </source>
</evidence>
<keyword evidence="18" id="KW-1185">Reference proteome</keyword>
<keyword evidence="2 13" id="KW-0963">Cytoplasm</keyword>
<dbReference type="Pfam" id="PF02151">
    <property type="entry name" value="UVR"/>
    <property type="match status" value="1"/>
</dbReference>
<evidence type="ECO:0000256" key="2">
    <source>
        <dbReference type="ARBA" id="ARBA00022490"/>
    </source>
</evidence>
<dbReference type="NCBIfam" id="TIGR00194">
    <property type="entry name" value="uvrC"/>
    <property type="match status" value="1"/>
</dbReference>
<evidence type="ECO:0000313" key="17">
    <source>
        <dbReference type="EMBL" id="QLI83317.1"/>
    </source>
</evidence>
<feature type="domain" description="UvrC family homology region profile" evidence="16">
    <location>
        <begin position="266"/>
        <end position="509"/>
    </location>
</feature>
<sequence length="636" mass="70225">MSNETPSALEIDEVRQALLLQIKNLPDLPGVYRYIGADGTVLYVGKAISLKKRVGSYFNKNDHSPRIRLMLAQVASLETTVVRSEAEALVLENNLIKALSPRYNILFRDDKSYPYLVLTGHASPRLAYYRGALDKRHTYFGPFPNGYVVKESIQLLQKVFQLRTCEDSVFSNRSRACLLHQIKRCSAPCVNAISPEDYRADVNNAMLFLSGKENEVLQQLEARMQTLSANWEFEAAAAVRDQIQALAKVQEKQFVSSNSSDSDADILACVEEGGLLCVNLAMVRGGRHVGDKNLFPSHADEYTPAEALHAFIAQHYLERTVPPLIFCSPEPDGASILAASLSEQTGRRVIINSNPNGERRIWLEMAAKNAQLAILQRKTQQASQAGRLTALVEALGLPDETQRIECFDISHTMGELTVASCVVYDNQDMQPKQYRRFNIATTTSPGKGDAGFEPITPGDDYAAMRQVLTRRYEKLATGTVEEGRADSKVPDVILIDGGKGQLGVALEVMEEIGLSEPWIIGVAKGETRKAGLEQLIIPRLGKTIQLKRDHPGLHLIQQIRDESHRFAITGHRARRAKARVASTLEDIEGIGPKRRQKLLARFGGLQGVKAASMDDLAAVEGINQALAEKIYAALRG</sequence>
<evidence type="ECO:0000256" key="7">
    <source>
        <dbReference type="ARBA" id="ARBA00023236"/>
    </source>
</evidence>
<dbReference type="CDD" id="cd10434">
    <property type="entry name" value="GIY-YIG_UvrC_Cho"/>
    <property type="match status" value="1"/>
</dbReference>
<dbReference type="PANTHER" id="PTHR30562">
    <property type="entry name" value="UVRC/OXIDOREDUCTASE"/>
    <property type="match status" value="1"/>
</dbReference>
<dbReference type="InterPro" id="IPR050066">
    <property type="entry name" value="UvrABC_protein_C"/>
</dbReference>
<dbReference type="InterPro" id="IPR004791">
    <property type="entry name" value="UvrC"/>
</dbReference>
<evidence type="ECO:0000256" key="4">
    <source>
        <dbReference type="ARBA" id="ARBA00022769"/>
    </source>
</evidence>
<comment type="subcellular location">
    <subcellularLocation>
        <location evidence="1 13">Cytoplasm</location>
    </subcellularLocation>
</comment>
<dbReference type="GO" id="GO:0009381">
    <property type="term" value="F:excinuclease ABC activity"/>
    <property type="evidence" value="ECO:0007669"/>
    <property type="project" value="UniProtKB-UniRule"/>
</dbReference>
<dbReference type="PROSITE" id="PS50151">
    <property type="entry name" value="UVR"/>
    <property type="match status" value="1"/>
</dbReference>
<keyword evidence="5 13" id="KW-0267">Excision nuclease</keyword>
<evidence type="ECO:0000256" key="10">
    <source>
        <dbReference type="ARBA" id="ARBA00062841"/>
    </source>
</evidence>
<dbReference type="HAMAP" id="MF_00203">
    <property type="entry name" value="UvrC"/>
    <property type="match status" value="1"/>
</dbReference>
<feature type="domain" description="GIY-YIG" evidence="15">
    <location>
        <begin position="27"/>
        <end position="105"/>
    </location>
</feature>
<gene>
    <name evidence="13 17" type="primary">uvrC</name>
    <name evidence="17" type="ORF">HZU75_15215</name>
</gene>
<name>A0A7D5VBX0_9NEIS</name>
<dbReference type="PANTHER" id="PTHR30562:SF1">
    <property type="entry name" value="UVRABC SYSTEM PROTEIN C"/>
    <property type="match status" value="1"/>
</dbReference>
<dbReference type="InterPro" id="IPR000305">
    <property type="entry name" value="GIY-YIG_endonuc"/>
</dbReference>
<keyword evidence="7 13" id="KW-0742">SOS response</keyword>
<dbReference type="Pfam" id="PF14520">
    <property type="entry name" value="HHH_5"/>
    <property type="match status" value="1"/>
</dbReference>
<evidence type="ECO:0000256" key="1">
    <source>
        <dbReference type="ARBA" id="ARBA00004496"/>
    </source>
</evidence>
<feature type="domain" description="UVR" evidence="14">
    <location>
        <begin position="214"/>
        <end position="249"/>
    </location>
</feature>
<protein>
    <recommendedName>
        <fullName evidence="11 13">UvrABC system protein C</fullName>
        <shortName evidence="13">Protein UvrC</shortName>
    </recommendedName>
    <alternativeName>
        <fullName evidence="12 13">Excinuclease ABC subunit C</fullName>
    </alternativeName>
</protein>
<dbReference type="InterPro" id="IPR010994">
    <property type="entry name" value="RuvA_2-like"/>
</dbReference>
<dbReference type="GO" id="GO:0009432">
    <property type="term" value="P:SOS response"/>
    <property type="evidence" value="ECO:0007669"/>
    <property type="project" value="UniProtKB-UniRule"/>
</dbReference>
<accession>A0A7D5VBX0</accession>
<evidence type="ECO:0000256" key="12">
    <source>
        <dbReference type="ARBA" id="ARBA00077138"/>
    </source>
</evidence>
<proteinExistence type="inferred from homology"/>
<evidence type="ECO:0000256" key="11">
    <source>
        <dbReference type="ARBA" id="ARBA00067419"/>
    </source>
</evidence>
<dbReference type="SUPFAM" id="SSF82771">
    <property type="entry name" value="GIY-YIG endonuclease"/>
    <property type="match status" value="1"/>
</dbReference>
<evidence type="ECO:0000313" key="18">
    <source>
        <dbReference type="Proteomes" id="UP000510822"/>
    </source>
</evidence>
<comment type="similarity">
    <text evidence="9 13">Belongs to the UvrC family.</text>
</comment>
<dbReference type="Gene3D" id="3.40.1440.10">
    <property type="entry name" value="GIY-YIG endonuclease"/>
    <property type="match status" value="1"/>
</dbReference>
<evidence type="ECO:0000259" key="15">
    <source>
        <dbReference type="PROSITE" id="PS50164"/>
    </source>
</evidence>
<dbReference type="GO" id="GO:0006289">
    <property type="term" value="P:nucleotide-excision repair"/>
    <property type="evidence" value="ECO:0007669"/>
    <property type="project" value="UniProtKB-UniRule"/>
</dbReference>
<dbReference type="InterPro" id="IPR001162">
    <property type="entry name" value="UvrC_RNase_H_dom"/>
</dbReference>
<dbReference type="InterPro" id="IPR001943">
    <property type="entry name" value="UVR_dom"/>
</dbReference>
<evidence type="ECO:0000256" key="3">
    <source>
        <dbReference type="ARBA" id="ARBA00022763"/>
    </source>
</evidence>
<dbReference type="GO" id="GO:0005737">
    <property type="term" value="C:cytoplasm"/>
    <property type="evidence" value="ECO:0007669"/>
    <property type="project" value="UniProtKB-SubCell"/>
</dbReference>
<dbReference type="KEGG" id="cfon:HZU75_15215"/>
<dbReference type="SUPFAM" id="SSF47781">
    <property type="entry name" value="RuvA domain 2-like"/>
    <property type="match status" value="1"/>
</dbReference>
<comment type="subunit">
    <text evidence="10 13">Interacts with UvrB in an incision complex.</text>
</comment>
<dbReference type="NCBIfam" id="NF001824">
    <property type="entry name" value="PRK00558.1-5"/>
    <property type="match status" value="1"/>
</dbReference>
<evidence type="ECO:0000256" key="5">
    <source>
        <dbReference type="ARBA" id="ARBA00022881"/>
    </source>
</evidence>
<keyword evidence="6 13" id="KW-0234">DNA repair</keyword>
<dbReference type="InterPro" id="IPR047296">
    <property type="entry name" value="GIY-YIG_UvrC_Cho"/>
</dbReference>
<dbReference type="Gene3D" id="4.10.860.10">
    <property type="entry name" value="UVR domain"/>
    <property type="match status" value="1"/>
</dbReference>
<evidence type="ECO:0000256" key="6">
    <source>
        <dbReference type="ARBA" id="ARBA00023204"/>
    </source>
</evidence>
<dbReference type="InterPro" id="IPR036876">
    <property type="entry name" value="UVR_dom_sf"/>
</dbReference>
<dbReference type="InterPro" id="IPR003583">
    <property type="entry name" value="Hlx-hairpin-Hlx_DNA-bd_motif"/>
</dbReference>
<dbReference type="Gene3D" id="1.10.150.20">
    <property type="entry name" value="5' to 3' exonuclease, C-terminal subdomain"/>
    <property type="match status" value="1"/>
</dbReference>
<dbReference type="AlphaFoldDB" id="A0A7D5VBX0"/>
<dbReference type="PROSITE" id="PS50165">
    <property type="entry name" value="UVRC"/>
    <property type="match status" value="1"/>
</dbReference>
<evidence type="ECO:0000259" key="16">
    <source>
        <dbReference type="PROSITE" id="PS50165"/>
    </source>
</evidence>
<dbReference type="SMART" id="SM00465">
    <property type="entry name" value="GIYc"/>
    <property type="match status" value="1"/>
</dbReference>
<dbReference type="FunFam" id="3.40.1440.10:FF:000001">
    <property type="entry name" value="UvrABC system protein C"/>
    <property type="match status" value="1"/>
</dbReference>
<dbReference type="InterPro" id="IPR038476">
    <property type="entry name" value="UvrC_RNase_H_dom_sf"/>
</dbReference>
<dbReference type="InterPro" id="IPR035901">
    <property type="entry name" value="GIY-YIG_endonuc_sf"/>
</dbReference>
<dbReference type="GO" id="GO:0009380">
    <property type="term" value="C:excinuclease repair complex"/>
    <property type="evidence" value="ECO:0007669"/>
    <property type="project" value="InterPro"/>
</dbReference>
<dbReference type="SUPFAM" id="SSF46600">
    <property type="entry name" value="C-terminal UvrC-binding domain of UvrB"/>
    <property type="match status" value="1"/>
</dbReference>
<dbReference type="Pfam" id="PF08459">
    <property type="entry name" value="UvrC_RNaseH_dom"/>
    <property type="match status" value="1"/>
</dbReference>
<keyword evidence="3 13" id="KW-0227">DNA damage</keyword>
<dbReference type="PROSITE" id="PS50164">
    <property type="entry name" value="GIY_YIG"/>
    <property type="match status" value="1"/>
</dbReference>
<dbReference type="GO" id="GO:0003677">
    <property type="term" value="F:DNA binding"/>
    <property type="evidence" value="ECO:0007669"/>
    <property type="project" value="UniProtKB-UniRule"/>
</dbReference>
<dbReference type="Pfam" id="PF01541">
    <property type="entry name" value="GIY-YIG"/>
    <property type="match status" value="1"/>
</dbReference>
<reference evidence="17 18" key="1">
    <citation type="journal article" date="2016" name="Int. J. Syst. Evol. Microbiol.">
        <title>Chitinibacter fontanus sp. nov., isolated from a spring.</title>
        <authorList>
            <person name="Sheu S.Y."/>
            <person name="Li Y.S."/>
            <person name="Young C.C."/>
            <person name="Chen W.M."/>
        </authorList>
    </citation>
    <scope>NUCLEOTIDE SEQUENCE [LARGE SCALE GENOMIC DNA]</scope>
    <source>
        <strain evidence="17 18">STM-7</strain>
    </source>
</reference>
<evidence type="ECO:0000256" key="13">
    <source>
        <dbReference type="HAMAP-Rule" id="MF_00203"/>
    </source>
</evidence>
<comment type="function">
    <text evidence="8 13">The UvrABC repair system catalyzes the recognition and processing of DNA lesions. UvrC both incises the 5' and 3' sides of the lesion. The N-terminal half is responsible for the 3' incision and the C-terminal half is responsible for the 5' incision.</text>
</comment>
<dbReference type="EMBL" id="CP058952">
    <property type="protein sequence ID" value="QLI83317.1"/>
    <property type="molecule type" value="Genomic_DNA"/>
</dbReference>
<dbReference type="FunFam" id="1.10.150.20:FF:000005">
    <property type="entry name" value="UvrABC system protein C"/>
    <property type="match status" value="1"/>
</dbReference>
<dbReference type="Proteomes" id="UP000510822">
    <property type="component" value="Chromosome"/>
</dbReference>
<dbReference type="FunFam" id="3.30.420.340:FF:000001">
    <property type="entry name" value="UvrABC system protein C"/>
    <property type="match status" value="1"/>
</dbReference>
<evidence type="ECO:0000256" key="9">
    <source>
        <dbReference type="ARBA" id="ARBA00061531"/>
    </source>
</evidence>
<keyword evidence="4 13" id="KW-0228">DNA excision</keyword>